<feature type="transmembrane region" description="Helical" evidence="1">
    <location>
        <begin position="164"/>
        <end position="189"/>
    </location>
</feature>
<proteinExistence type="predicted"/>
<feature type="transmembrane region" description="Helical" evidence="1">
    <location>
        <begin position="69"/>
        <end position="88"/>
    </location>
</feature>
<dbReference type="RefSeq" id="WP_336924796.1">
    <property type="nucleotide sequence ID" value="NZ_JBANRO010000002.1"/>
</dbReference>
<dbReference type="Proteomes" id="UP001595456">
    <property type="component" value="Unassembled WGS sequence"/>
</dbReference>
<keyword evidence="1" id="KW-0472">Membrane</keyword>
<keyword evidence="1" id="KW-1133">Transmembrane helix</keyword>
<evidence type="ECO:0000256" key="1">
    <source>
        <dbReference type="SAM" id="Phobius"/>
    </source>
</evidence>
<protein>
    <recommendedName>
        <fullName evidence="4">Glycerophosphoryl diester phosphodiesterase membrane domain-containing protein</fullName>
    </recommendedName>
</protein>
<gene>
    <name evidence="2" type="ORF">ACFODU_00560</name>
</gene>
<reference evidence="3" key="1">
    <citation type="journal article" date="2019" name="Int. J. Syst. Evol. Microbiol.">
        <title>The Global Catalogue of Microorganisms (GCM) 10K type strain sequencing project: providing services to taxonomists for standard genome sequencing and annotation.</title>
        <authorList>
            <consortium name="The Broad Institute Genomics Platform"/>
            <consortium name="The Broad Institute Genome Sequencing Center for Infectious Disease"/>
            <person name="Wu L."/>
            <person name="Ma J."/>
        </authorList>
    </citation>
    <scope>NUCLEOTIDE SEQUENCE [LARGE SCALE GENOMIC DNA]</scope>
    <source>
        <strain evidence="3">KCTC 52607</strain>
    </source>
</reference>
<keyword evidence="3" id="KW-1185">Reference proteome</keyword>
<organism evidence="2 3">
    <name type="scientific">Alteraurantiacibacter palmitatis</name>
    <dbReference type="NCBI Taxonomy" id="2054628"/>
    <lineage>
        <taxon>Bacteria</taxon>
        <taxon>Pseudomonadati</taxon>
        <taxon>Pseudomonadota</taxon>
        <taxon>Alphaproteobacteria</taxon>
        <taxon>Sphingomonadales</taxon>
        <taxon>Erythrobacteraceae</taxon>
        <taxon>Alteraurantiacibacter</taxon>
    </lineage>
</organism>
<evidence type="ECO:0000313" key="2">
    <source>
        <dbReference type="EMBL" id="MFC3096291.1"/>
    </source>
</evidence>
<keyword evidence="1" id="KW-0812">Transmembrane</keyword>
<evidence type="ECO:0008006" key="4">
    <source>
        <dbReference type="Google" id="ProtNLM"/>
    </source>
</evidence>
<feature type="transmembrane region" description="Helical" evidence="1">
    <location>
        <begin position="28"/>
        <end position="49"/>
    </location>
</feature>
<comment type="caution">
    <text evidence="2">The sequence shown here is derived from an EMBL/GenBank/DDBJ whole genome shotgun (WGS) entry which is preliminary data.</text>
</comment>
<dbReference type="EMBL" id="JBHRST010000001">
    <property type="protein sequence ID" value="MFC3096291.1"/>
    <property type="molecule type" value="Genomic_DNA"/>
</dbReference>
<feature type="transmembrane region" description="Helical" evidence="1">
    <location>
        <begin position="100"/>
        <end position="123"/>
    </location>
</feature>
<evidence type="ECO:0000313" key="3">
    <source>
        <dbReference type="Proteomes" id="UP001595456"/>
    </source>
</evidence>
<sequence length="234" mass="24463">MADIQIRVRLSDLFGALSDRLSANRRAVLTYLALFIPASAIASGLDASLDLGGGGSGTADSFGYYRDNGLIGLIVLIASVAAQCWLFGQMLGKADMSGRYLGFLGLAIVSFLGVGVATVFFVIPGLFLGARWLIAPAIYVDQGRGVFDALGESWHRTRGNTGPVMLALFLVLVMIVLASGALATLFPFAERGGPLGYLAEAVVSEVFSIALLTLSVATYGLLSGQGEELASVFD</sequence>
<feature type="transmembrane region" description="Helical" evidence="1">
    <location>
        <begin position="201"/>
        <end position="222"/>
    </location>
</feature>
<name>A0ABV7E2W8_9SPHN</name>
<accession>A0ABV7E2W8</accession>